<accession>A0A9Q0R6T2</accession>
<organism evidence="10 11">
    <name type="scientific">Anaeramoeba ignava</name>
    <name type="common">Anaerobic marine amoeba</name>
    <dbReference type="NCBI Taxonomy" id="1746090"/>
    <lineage>
        <taxon>Eukaryota</taxon>
        <taxon>Metamonada</taxon>
        <taxon>Anaeramoebidae</taxon>
        <taxon>Anaeramoeba</taxon>
    </lineage>
</organism>
<gene>
    <name evidence="10" type="ORF">M0811_02535</name>
</gene>
<evidence type="ECO:0000259" key="9">
    <source>
        <dbReference type="Pfam" id="PF21238"/>
    </source>
</evidence>
<dbReference type="EC" id="5.4.99.25" evidence="2"/>
<proteinExistence type="inferred from homology"/>
<dbReference type="FunFam" id="3.30.70.2510:FF:000001">
    <property type="entry name" value="tRNA pseudouridine synthase Pus10"/>
    <property type="match status" value="1"/>
</dbReference>
<dbReference type="SUPFAM" id="SSF55120">
    <property type="entry name" value="Pseudouridine synthase"/>
    <property type="match status" value="1"/>
</dbReference>
<dbReference type="GO" id="GO:0031119">
    <property type="term" value="P:tRNA pseudouridine synthesis"/>
    <property type="evidence" value="ECO:0007669"/>
    <property type="project" value="UniProtKB-ARBA"/>
</dbReference>
<feature type="compositionally biased region" description="Basic residues" evidence="8">
    <location>
        <begin position="224"/>
        <end position="237"/>
    </location>
</feature>
<dbReference type="AlphaFoldDB" id="A0A9Q0R6T2"/>
<dbReference type="InterPro" id="IPR020103">
    <property type="entry name" value="PsdUridine_synth_cat_dom_sf"/>
</dbReference>
<comment type="caution">
    <text evidence="10">The sequence shown here is derived from an EMBL/GenBank/DDBJ whole genome shotgun (WGS) entry which is preliminary data.</text>
</comment>
<dbReference type="FunFam" id="3.30.70.3190:FF:000001">
    <property type="entry name" value="tRNA pseudouridine synthase Pus10"/>
    <property type="match status" value="1"/>
</dbReference>
<dbReference type="PANTHER" id="PTHR21568:SF0">
    <property type="entry name" value="TRNA PSEUDOURIDINE SYNTHASE PUS10"/>
    <property type="match status" value="1"/>
</dbReference>
<dbReference type="Pfam" id="PF21238">
    <property type="entry name" value="Pus10_C"/>
    <property type="match status" value="1"/>
</dbReference>
<evidence type="ECO:0000256" key="8">
    <source>
        <dbReference type="SAM" id="MobiDB-lite"/>
    </source>
</evidence>
<dbReference type="Proteomes" id="UP001149090">
    <property type="component" value="Unassembled WGS sequence"/>
</dbReference>
<protein>
    <recommendedName>
        <fullName evidence="2">tRNA pseudouridine(55) synthase</fullName>
        <ecNumber evidence="2">5.4.99.25</ecNumber>
    </recommendedName>
    <alternativeName>
        <fullName evidence="7">tRNA pseudouridine 55 synthase</fullName>
    </alternativeName>
    <alternativeName>
        <fullName evidence="5">tRNA pseudouridylate synthase</fullName>
    </alternativeName>
    <alternativeName>
        <fullName evidence="6">tRNA-uridine isomerase</fullName>
    </alternativeName>
</protein>
<keyword evidence="11" id="KW-1185">Reference proteome</keyword>
<feature type="compositionally biased region" description="Low complexity" evidence="8">
    <location>
        <begin position="196"/>
        <end position="223"/>
    </location>
</feature>
<feature type="domain" description="Pus10-like C-terminal" evidence="9">
    <location>
        <begin position="263"/>
        <end position="499"/>
    </location>
</feature>
<keyword evidence="3" id="KW-0819">tRNA processing</keyword>
<sequence length="501" mass="58770">MSFFQKINPINELNEFCEKNQEFLEKLLKILENGYCIGCSVRICGNSQFLFYKTKSLPTSEEIYKELKQKLKTAMNVEENQTNPFKTKICPSCFGILQNDIVSDIIIKTKKRFYSSFKSFNISLQIPDLKPESKIIEEEKLDPSNQFIAFKHYLKNIIFLEKINFEQNFNSKMVPQVKAKLEICVKWIPSNEIEENNSNQNLNQNSNQNSIQNLNQNSNQNLNVKRKRTRRTKPKRKTQNDYLDEMEKIGLSLDVETKHQSIWITGNYEKYSRRVSHSPWHFENVKEGINSVQEFIAPHFMQVFKGKSIKFMSSGREDVDVRMLYPGRPFLIEIIDPHDPNQNIDFSQYEQMIKNQSDGIVCANSLRFGTIQDQTQIKEGEENKRKEYWGIVWLSKPTDKSKINQIVAQVYSEKSDSFVIYQKTPVRVLHRRAILSRERKIFSLQFDLINPHFLFMKTQTQAGTYIKEFVNSDFGRTSPSIAELFQCKAELVQLDVKNIIF</sequence>
<dbReference type="Gene3D" id="3.30.70.2510">
    <property type="match status" value="1"/>
</dbReference>
<comment type="similarity">
    <text evidence="1">Belongs to the pseudouridine synthase Pus10 family.</text>
</comment>
<keyword evidence="4" id="KW-0413">Isomerase</keyword>
<evidence type="ECO:0000256" key="5">
    <source>
        <dbReference type="ARBA" id="ARBA00075270"/>
    </source>
</evidence>
<dbReference type="OrthoDB" id="271937at2759"/>
<name>A0A9Q0R6T2_ANAIG</name>
<dbReference type="GO" id="GO:0160148">
    <property type="term" value="F:tRNA pseudouridine(55) synthase activity"/>
    <property type="evidence" value="ECO:0007669"/>
    <property type="project" value="UniProtKB-EC"/>
</dbReference>
<evidence type="ECO:0000256" key="7">
    <source>
        <dbReference type="ARBA" id="ARBA00083669"/>
    </source>
</evidence>
<evidence type="ECO:0000256" key="1">
    <source>
        <dbReference type="ARBA" id="ARBA00009652"/>
    </source>
</evidence>
<dbReference type="Gene3D" id="3.30.70.3190">
    <property type="match status" value="1"/>
</dbReference>
<dbReference type="InterPro" id="IPR039894">
    <property type="entry name" value="Pus10-like"/>
</dbReference>
<dbReference type="EMBL" id="JAPDFW010000114">
    <property type="protein sequence ID" value="KAJ5068593.1"/>
    <property type="molecule type" value="Genomic_DNA"/>
</dbReference>
<evidence type="ECO:0000256" key="4">
    <source>
        <dbReference type="ARBA" id="ARBA00023235"/>
    </source>
</evidence>
<reference evidence="10" key="1">
    <citation type="submission" date="2022-10" db="EMBL/GenBank/DDBJ databases">
        <title>Novel sulphate-reducing endosymbionts in the free-living metamonad Anaeramoeba.</title>
        <authorList>
            <person name="Jerlstrom-Hultqvist J."/>
            <person name="Cepicka I."/>
            <person name="Gallot-Lavallee L."/>
            <person name="Salas-Leiva D."/>
            <person name="Curtis B.A."/>
            <person name="Zahonova K."/>
            <person name="Pipaliya S."/>
            <person name="Dacks J."/>
            <person name="Roger A.J."/>
        </authorList>
    </citation>
    <scope>NUCLEOTIDE SEQUENCE</scope>
    <source>
        <strain evidence="10">BMAN</strain>
    </source>
</reference>
<dbReference type="InterPro" id="IPR048741">
    <property type="entry name" value="Pus10-like_C"/>
</dbReference>
<evidence type="ECO:0000256" key="3">
    <source>
        <dbReference type="ARBA" id="ARBA00022694"/>
    </source>
</evidence>
<evidence type="ECO:0000256" key="2">
    <source>
        <dbReference type="ARBA" id="ARBA00012787"/>
    </source>
</evidence>
<dbReference type="NCBIfam" id="TIGR01213">
    <property type="entry name" value="pseudo_Pus10arc"/>
    <property type="match status" value="1"/>
</dbReference>
<evidence type="ECO:0000256" key="6">
    <source>
        <dbReference type="ARBA" id="ARBA00079393"/>
    </source>
</evidence>
<dbReference type="GO" id="GO:0003723">
    <property type="term" value="F:RNA binding"/>
    <property type="evidence" value="ECO:0007669"/>
    <property type="project" value="InterPro"/>
</dbReference>
<dbReference type="PANTHER" id="PTHR21568">
    <property type="entry name" value="TRNA PSEUDOURIDINE SYNTHASE PUS10"/>
    <property type="match status" value="1"/>
</dbReference>
<evidence type="ECO:0000313" key="10">
    <source>
        <dbReference type="EMBL" id="KAJ5068593.1"/>
    </source>
</evidence>
<feature type="region of interest" description="Disordered" evidence="8">
    <location>
        <begin position="196"/>
        <end position="239"/>
    </location>
</feature>
<evidence type="ECO:0000313" key="11">
    <source>
        <dbReference type="Proteomes" id="UP001149090"/>
    </source>
</evidence>